<evidence type="ECO:0000313" key="7">
    <source>
        <dbReference type="Proteomes" id="UP000193834"/>
    </source>
</evidence>
<evidence type="ECO:0000313" key="6">
    <source>
        <dbReference type="EMBL" id="SMG38733.1"/>
    </source>
</evidence>
<dbReference type="NCBIfam" id="TIGR01182">
    <property type="entry name" value="eda"/>
    <property type="match status" value="1"/>
</dbReference>
<dbReference type="InterPro" id="IPR013785">
    <property type="entry name" value="Aldolase_TIM"/>
</dbReference>
<dbReference type="STRING" id="1852522.SAMN06295960_2329"/>
<dbReference type="CDD" id="cd00452">
    <property type="entry name" value="KDPG_aldolase"/>
    <property type="match status" value="1"/>
</dbReference>
<evidence type="ECO:0000256" key="5">
    <source>
        <dbReference type="ARBA" id="ARBA00023277"/>
    </source>
</evidence>
<dbReference type="InterPro" id="IPR000887">
    <property type="entry name" value="Aldlse_KDPG_KHG"/>
</dbReference>
<organism evidence="6 7">
    <name type="scientific">Paenibacillus aquistagni</name>
    <dbReference type="NCBI Taxonomy" id="1852522"/>
    <lineage>
        <taxon>Bacteria</taxon>
        <taxon>Bacillati</taxon>
        <taxon>Bacillota</taxon>
        <taxon>Bacilli</taxon>
        <taxon>Bacillales</taxon>
        <taxon>Paenibacillaceae</taxon>
        <taxon>Paenibacillus</taxon>
    </lineage>
</organism>
<sequence length="234" mass="25458">MTQMQSQGIDRLQRSENQNIVESAQDMTSHLLSERIVAIFRGYTGVQADSAAGALIRGGVKLVEITLNTEGALHILHRWRERFEGMAWIGAGTVLDVDMAKKAIDSGAQYLISPNLDEQVVAYAADRGIDVWPGVLTPTEMVRAWKAGAKALKLFPLGTLGPDYIREVRGPLSHIPIMATGGVDLGNIEAYWQAGASAFGLGSKLVRSDWIQAGNYEKLEEHASLWVTKAQSLA</sequence>
<accession>A0A1X7KC08</accession>
<dbReference type="GO" id="GO:0016829">
    <property type="term" value="F:lyase activity"/>
    <property type="evidence" value="ECO:0007669"/>
    <property type="project" value="UniProtKB-KW"/>
</dbReference>
<comment type="subunit">
    <text evidence="3">Homotrimer.</text>
</comment>
<keyword evidence="4" id="KW-0456">Lyase</keyword>
<keyword evidence="7" id="KW-1185">Reference proteome</keyword>
<protein>
    <submittedName>
        <fullName evidence="6">2-dehydro-3-deoxyphosphogluconate aldolase / (4S)-4-hydroxy-2-oxoglutarate aldolase</fullName>
    </submittedName>
</protein>
<dbReference type="EMBL" id="FXAZ01000002">
    <property type="protein sequence ID" value="SMG38733.1"/>
    <property type="molecule type" value="Genomic_DNA"/>
</dbReference>
<comment type="similarity">
    <text evidence="2">Belongs to the KHG/KDPG aldolase family.</text>
</comment>
<name>A0A1X7KC08_9BACL</name>
<keyword evidence="5" id="KW-0119">Carbohydrate metabolism</keyword>
<evidence type="ECO:0000256" key="3">
    <source>
        <dbReference type="ARBA" id="ARBA00011233"/>
    </source>
</evidence>
<proteinExistence type="inferred from homology"/>
<dbReference type="Pfam" id="PF01081">
    <property type="entry name" value="Aldolase"/>
    <property type="match status" value="1"/>
</dbReference>
<evidence type="ECO:0000256" key="1">
    <source>
        <dbReference type="ARBA" id="ARBA00004761"/>
    </source>
</evidence>
<dbReference type="Gene3D" id="3.20.20.70">
    <property type="entry name" value="Aldolase class I"/>
    <property type="match status" value="1"/>
</dbReference>
<evidence type="ECO:0000256" key="4">
    <source>
        <dbReference type="ARBA" id="ARBA00023239"/>
    </source>
</evidence>
<dbReference type="PANTHER" id="PTHR30246">
    <property type="entry name" value="2-KETO-3-DEOXY-6-PHOSPHOGLUCONATE ALDOLASE"/>
    <property type="match status" value="1"/>
</dbReference>
<dbReference type="PANTHER" id="PTHR30246:SF1">
    <property type="entry name" value="2-DEHYDRO-3-DEOXY-6-PHOSPHOGALACTONATE ALDOLASE-RELATED"/>
    <property type="match status" value="1"/>
</dbReference>
<dbReference type="RefSeq" id="WP_342351855.1">
    <property type="nucleotide sequence ID" value="NZ_FXAZ01000002.1"/>
</dbReference>
<comment type="pathway">
    <text evidence="1">Carbohydrate acid metabolism.</text>
</comment>
<dbReference type="Proteomes" id="UP000193834">
    <property type="component" value="Unassembled WGS sequence"/>
</dbReference>
<dbReference type="SUPFAM" id="SSF51569">
    <property type="entry name" value="Aldolase"/>
    <property type="match status" value="1"/>
</dbReference>
<gene>
    <name evidence="6" type="ORF">SAMN06295960_2329</name>
</gene>
<reference evidence="6 7" key="1">
    <citation type="submission" date="2017-04" db="EMBL/GenBank/DDBJ databases">
        <authorList>
            <person name="Afonso C.L."/>
            <person name="Miller P.J."/>
            <person name="Scott M.A."/>
            <person name="Spackman E."/>
            <person name="Goraichik I."/>
            <person name="Dimitrov K.M."/>
            <person name="Suarez D.L."/>
            <person name="Swayne D.E."/>
        </authorList>
    </citation>
    <scope>NUCLEOTIDE SEQUENCE [LARGE SCALE GENOMIC DNA]</scope>
    <source>
        <strain evidence="6 7">11</strain>
    </source>
</reference>
<dbReference type="AlphaFoldDB" id="A0A1X7KC08"/>
<evidence type="ECO:0000256" key="2">
    <source>
        <dbReference type="ARBA" id="ARBA00006906"/>
    </source>
</evidence>